<sequence length="321" mass="38383">MVENKKILEEWNASIECFPKLNFDTARKLYEDVSKENDRFKKKEKCNYLINGTLHVVASFISSNGLCYLESSVYDMNDIISTCNEIWISMINDGKLLKVNKFSLMFDYNFYIVFTSKLINDKPDIKYNNLFTVEGFPIFLYKYIQTFKNEDVSYEMFLDFLRENYLDFQNLVYYKCTDQFAQTYELFESIKELLDVDYKSDDFSKRKLINLKYLLMNSGLEFNRASIDNVYVNDESFDKLIDVQFYNGLFDILFSDGLLNDREKEIIKRRFGLFGYDQCCYKDIALEERVTLERIRQIESKIYTKVRRSIKLAKYVKEWGD</sequence>
<dbReference type="PRINTS" id="PR00046">
    <property type="entry name" value="SIGMA70FCT"/>
</dbReference>
<dbReference type="Proteomes" id="UP000886833">
    <property type="component" value="Unassembled WGS sequence"/>
</dbReference>
<reference evidence="2" key="1">
    <citation type="submission" date="2020-10" db="EMBL/GenBank/DDBJ databases">
        <authorList>
            <person name="Gilroy R."/>
        </authorList>
    </citation>
    <scope>NUCLEOTIDE SEQUENCE</scope>
    <source>
        <strain evidence="2">CHK195-26880</strain>
    </source>
</reference>
<reference evidence="2" key="2">
    <citation type="journal article" date="2021" name="PeerJ">
        <title>Extensive microbial diversity within the chicken gut microbiome revealed by metagenomics and culture.</title>
        <authorList>
            <person name="Gilroy R."/>
            <person name="Ravi A."/>
            <person name="Getino M."/>
            <person name="Pursley I."/>
            <person name="Horton D.L."/>
            <person name="Alikhan N.F."/>
            <person name="Baker D."/>
            <person name="Gharbi K."/>
            <person name="Hall N."/>
            <person name="Watson M."/>
            <person name="Adriaenssens E.M."/>
            <person name="Foster-Nyarko E."/>
            <person name="Jarju S."/>
            <person name="Secka A."/>
            <person name="Antonio M."/>
            <person name="Oren A."/>
            <person name="Chaudhuri R.R."/>
            <person name="La Ragione R."/>
            <person name="Hildebrand F."/>
            <person name="Pallen M.J."/>
        </authorList>
    </citation>
    <scope>NUCLEOTIDE SEQUENCE</scope>
    <source>
        <strain evidence="2">CHK195-26880</strain>
    </source>
</reference>
<dbReference type="InterPro" id="IPR000943">
    <property type="entry name" value="RNA_pol_sigma70"/>
</dbReference>
<evidence type="ECO:0000313" key="2">
    <source>
        <dbReference type="EMBL" id="HIT38117.1"/>
    </source>
</evidence>
<protein>
    <recommendedName>
        <fullName evidence="1">RNA polymerase sigma-70 region 4 domain-containing protein</fullName>
    </recommendedName>
</protein>
<dbReference type="EMBL" id="DVKQ01000083">
    <property type="protein sequence ID" value="HIT38117.1"/>
    <property type="molecule type" value="Genomic_DNA"/>
</dbReference>
<dbReference type="SUPFAM" id="SSF88659">
    <property type="entry name" value="Sigma3 and sigma4 domains of RNA polymerase sigma factors"/>
    <property type="match status" value="1"/>
</dbReference>
<feature type="domain" description="RNA polymerase sigma-70 region 4" evidence="1">
    <location>
        <begin position="259"/>
        <end position="307"/>
    </location>
</feature>
<name>A0A9D1GBL5_9FIRM</name>
<dbReference type="GO" id="GO:0006352">
    <property type="term" value="P:DNA-templated transcription initiation"/>
    <property type="evidence" value="ECO:0007669"/>
    <property type="project" value="InterPro"/>
</dbReference>
<accession>A0A9D1GBL5</accession>
<dbReference type="AlphaFoldDB" id="A0A9D1GBL5"/>
<organism evidence="2 3">
    <name type="scientific">Candidatus Onthousia faecipullorum</name>
    <dbReference type="NCBI Taxonomy" id="2840887"/>
    <lineage>
        <taxon>Bacteria</taxon>
        <taxon>Bacillati</taxon>
        <taxon>Bacillota</taxon>
        <taxon>Bacilli</taxon>
        <taxon>Candidatus Onthousia</taxon>
    </lineage>
</organism>
<dbReference type="InterPro" id="IPR013324">
    <property type="entry name" value="RNA_pol_sigma_r3/r4-like"/>
</dbReference>
<evidence type="ECO:0000313" key="3">
    <source>
        <dbReference type="Proteomes" id="UP000886833"/>
    </source>
</evidence>
<dbReference type="GO" id="GO:0003700">
    <property type="term" value="F:DNA-binding transcription factor activity"/>
    <property type="evidence" value="ECO:0007669"/>
    <property type="project" value="InterPro"/>
</dbReference>
<dbReference type="InterPro" id="IPR007630">
    <property type="entry name" value="RNA_pol_sigma70_r4"/>
</dbReference>
<proteinExistence type="predicted"/>
<comment type="caution">
    <text evidence="2">The sequence shown here is derived from an EMBL/GenBank/DDBJ whole genome shotgun (WGS) entry which is preliminary data.</text>
</comment>
<dbReference type="Pfam" id="PF04545">
    <property type="entry name" value="Sigma70_r4"/>
    <property type="match status" value="1"/>
</dbReference>
<dbReference type="InterPro" id="IPR036388">
    <property type="entry name" value="WH-like_DNA-bd_sf"/>
</dbReference>
<dbReference type="Gene3D" id="1.10.10.10">
    <property type="entry name" value="Winged helix-like DNA-binding domain superfamily/Winged helix DNA-binding domain"/>
    <property type="match status" value="1"/>
</dbReference>
<gene>
    <name evidence="2" type="ORF">IAB59_06550</name>
</gene>
<evidence type="ECO:0000259" key="1">
    <source>
        <dbReference type="Pfam" id="PF04545"/>
    </source>
</evidence>